<keyword evidence="10" id="KW-1185">Reference proteome</keyword>
<feature type="transmembrane region" description="Helical" evidence="7">
    <location>
        <begin position="109"/>
        <end position="130"/>
    </location>
</feature>
<dbReference type="InterPro" id="IPR011701">
    <property type="entry name" value="MFS"/>
</dbReference>
<keyword evidence="5 7" id="KW-1133">Transmembrane helix</keyword>
<evidence type="ECO:0000256" key="4">
    <source>
        <dbReference type="ARBA" id="ARBA00022692"/>
    </source>
</evidence>
<keyword evidence="4 7" id="KW-0812">Transmembrane</keyword>
<evidence type="ECO:0000259" key="8">
    <source>
        <dbReference type="PROSITE" id="PS50850"/>
    </source>
</evidence>
<dbReference type="InterPro" id="IPR036259">
    <property type="entry name" value="MFS_trans_sf"/>
</dbReference>
<feature type="transmembrane region" description="Helical" evidence="7">
    <location>
        <begin position="142"/>
        <end position="160"/>
    </location>
</feature>
<feature type="transmembrane region" description="Helical" evidence="7">
    <location>
        <begin position="368"/>
        <end position="387"/>
    </location>
</feature>
<dbReference type="PRINTS" id="PR01036">
    <property type="entry name" value="TCRTETB"/>
</dbReference>
<keyword evidence="6 7" id="KW-0472">Membrane</keyword>
<accession>A0ABY3SMZ1</accession>
<evidence type="ECO:0000256" key="3">
    <source>
        <dbReference type="ARBA" id="ARBA00022475"/>
    </source>
</evidence>
<evidence type="ECO:0000256" key="6">
    <source>
        <dbReference type="ARBA" id="ARBA00023136"/>
    </source>
</evidence>
<protein>
    <submittedName>
        <fullName evidence="9">MFS transporter</fullName>
    </submittedName>
</protein>
<dbReference type="InterPro" id="IPR004638">
    <property type="entry name" value="EmrB-like"/>
</dbReference>
<feature type="transmembrane region" description="Helical" evidence="7">
    <location>
        <begin position="499"/>
        <end position="520"/>
    </location>
</feature>
<dbReference type="PANTHER" id="PTHR23501:SF197">
    <property type="entry name" value="COMD"/>
    <property type="match status" value="1"/>
</dbReference>
<feature type="transmembrane region" description="Helical" evidence="7">
    <location>
        <begin position="83"/>
        <end position="103"/>
    </location>
</feature>
<feature type="transmembrane region" description="Helical" evidence="7">
    <location>
        <begin position="205"/>
        <end position="225"/>
    </location>
</feature>
<gene>
    <name evidence="9" type="ORF">L0M14_04485</name>
</gene>
<feature type="transmembrane region" description="Helical" evidence="7">
    <location>
        <begin position="18"/>
        <end position="41"/>
    </location>
</feature>
<dbReference type="Proteomes" id="UP001649230">
    <property type="component" value="Chromosome"/>
</dbReference>
<sequence>MEHSQAQASTSAPKNRGLLLTGLIIAMLFGALDGTIVGTAMPRIVGEFGGLGLMAWLTTAYMLTSTVVVPIAGKLADLIGRRVVYVTGLLIFIGASALCGMAQNMTELIWFRGLQGIGGGIMMPMAMIIIGDLFTGKQRAKWQGVFGAIFGLATVIGPQVGGWIVDSLNWRWVFYINLPVGILATILIALALPKHRASGNVRFDIPGIVTMIVGVVSLLLALTFGGKDYPWLSWQIIGLIVVALISLVAFAIIESRAQEPILPVRLFKNRTFTTINGVGFLMSVGMFGAIMFVPLFMQGIVGISASASGTVMTPMMVTMIIASMVSGQFIHKVGVRKQMLLGMIVMAAGFYLLSTMGMDTTKLTASSYMLILGLGMGLVMPILTLALQESFPKSELGVVTSSSQFFRQIGGTFGMTILGAVMNHKSTVLLEQNLSPVVNQLPAQSAEMAAQLNQMIHTNPQGLYSSLLSPEMLAQMPKEFVLNLLPIVKNALITSLHQVFYFGLLFVILGAVVTLFIGHIKVSDRKSKQEHSSPELA</sequence>
<dbReference type="RefSeq" id="WP_235121030.1">
    <property type="nucleotide sequence ID" value="NZ_CP090978.1"/>
</dbReference>
<reference evidence="9 10" key="1">
    <citation type="journal article" date="2024" name="Int. J. Syst. Evol. Microbiol.">
        <title>Paenibacillus hexagrammi sp. nov., a novel bacterium isolated from the gut content of Hexagrammos agrammus.</title>
        <authorList>
            <person name="Jung H.K."/>
            <person name="Kim D.G."/>
            <person name="Zin H."/>
            <person name="Park J."/>
            <person name="Jung H."/>
            <person name="Kim Y.O."/>
            <person name="Kong H.J."/>
            <person name="Kim J.W."/>
            <person name="Kim Y.S."/>
        </authorList>
    </citation>
    <scope>NUCLEOTIDE SEQUENCE [LARGE SCALE GENOMIC DNA]</scope>
    <source>
        <strain evidence="9 10">YPD9-1</strain>
    </source>
</reference>
<feature type="transmembrane region" description="Helical" evidence="7">
    <location>
        <begin position="172"/>
        <end position="193"/>
    </location>
</feature>
<evidence type="ECO:0000256" key="7">
    <source>
        <dbReference type="SAM" id="Phobius"/>
    </source>
</evidence>
<feature type="domain" description="Major facilitator superfamily (MFS) profile" evidence="8">
    <location>
        <begin position="19"/>
        <end position="522"/>
    </location>
</feature>
<keyword evidence="3" id="KW-1003">Cell membrane</keyword>
<organism evidence="9 10">
    <name type="scientific">Paenibacillus hexagrammi</name>
    <dbReference type="NCBI Taxonomy" id="2908839"/>
    <lineage>
        <taxon>Bacteria</taxon>
        <taxon>Bacillati</taxon>
        <taxon>Bacillota</taxon>
        <taxon>Bacilli</taxon>
        <taxon>Bacillales</taxon>
        <taxon>Paenibacillaceae</taxon>
        <taxon>Paenibacillus</taxon>
    </lineage>
</organism>
<dbReference type="EMBL" id="CP090978">
    <property type="protein sequence ID" value="UJF34456.1"/>
    <property type="molecule type" value="Genomic_DNA"/>
</dbReference>
<proteinExistence type="predicted"/>
<dbReference type="PROSITE" id="PS50850">
    <property type="entry name" value="MFS"/>
    <property type="match status" value="1"/>
</dbReference>
<dbReference type="PROSITE" id="PS00216">
    <property type="entry name" value="SUGAR_TRANSPORT_1"/>
    <property type="match status" value="1"/>
</dbReference>
<dbReference type="Gene3D" id="1.20.1250.20">
    <property type="entry name" value="MFS general substrate transporter like domains"/>
    <property type="match status" value="1"/>
</dbReference>
<feature type="transmembrane region" description="Helical" evidence="7">
    <location>
        <begin position="274"/>
        <end position="297"/>
    </location>
</feature>
<dbReference type="NCBIfam" id="TIGR00711">
    <property type="entry name" value="efflux_EmrB"/>
    <property type="match status" value="1"/>
</dbReference>
<dbReference type="SUPFAM" id="SSF103473">
    <property type="entry name" value="MFS general substrate transporter"/>
    <property type="match status" value="1"/>
</dbReference>
<evidence type="ECO:0000313" key="10">
    <source>
        <dbReference type="Proteomes" id="UP001649230"/>
    </source>
</evidence>
<dbReference type="Gene3D" id="1.20.1720.10">
    <property type="entry name" value="Multidrug resistance protein D"/>
    <property type="match status" value="1"/>
</dbReference>
<feature type="transmembrane region" description="Helical" evidence="7">
    <location>
        <begin position="339"/>
        <end position="356"/>
    </location>
</feature>
<dbReference type="CDD" id="cd17502">
    <property type="entry name" value="MFS_Azr1_MDR_like"/>
    <property type="match status" value="1"/>
</dbReference>
<feature type="transmembrane region" description="Helical" evidence="7">
    <location>
        <begin position="53"/>
        <end position="71"/>
    </location>
</feature>
<keyword evidence="2" id="KW-0813">Transport</keyword>
<dbReference type="InterPro" id="IPR020846">
    <property type="entry name" value="MFS_dom"/>
</dbReference>
<evidence type="ECO:0000256" key="1">
    <source>
        <dbReference type="ARBA" id="ARBA00004651"/>
    </source>
</evidence>
<feature type="transmembrane region" description="Helical" evidence="7">
    <location>
        <begin position="231"/>
        <end position="253"/>
    </location>
</feature>
<evidence type="ECO:0000313" key="9">
    <source>
        <dbReference type="EMBL" id="UJF34456.1"/>
    </source>
</evidence>
<name>A0ABY3SMZ1_9BACL</name>
<dbReference type="InterPro" id="IPR005829">
    <property type="entry name" value="Sugar_transporter_CS"/>
</dbReference>
<comment type="subcellular location">
    <subcellularLocation>
        <location evidence="1">Cell membrane</location>
        <topology evidence="1">Multi-pass membrane protein</topology>
    </subcellularLocation>
</comment>
<evidence type="ECO:0000256" key="5">
    <source>
        <dbReference type="ARBA" id="ARBA00022989"/>
    </source>
</evidence>
<dbReference type="Pfam" id="PF07690">
    <property type="entry name" value="MFS_1"/>
    <property type="match status" value="1"/>
</dbReference>
<feature type="transmembrane region" description="Helical" evidence="7">
    <location>
        <begin position="303"/>
        <end position="327"/>
    </location>
</feature>
<evidence type="ECO:0000256" key="2">
    <source>
        <dbReference type="ARBA" id="ARBA00022448"/>
    </source>
</evidence>
<dbReference type="PANTHER" id="PTHR23501">
    <property type="entry name" value="MAJOR FACILITATOR SUPERFAMILY"/>
    <property type="match status" value="1"/>
</dbReference>